<reference evidence="3" key="1">
    <citation type="submission" date="2017-11" db="EMBL/GenBank/DDBJ databases">
        <authorList>
            <person name="Lima N.C."/>
            <person name="Parody-Merino A.M."/>
            <person name="Battley P.F."/>
            <person name="Fidler A.E."/>
            <person name="Prosdocimi F."/>
        </authorList>
    </citation>
    <scope>NUCLEOTIDE SEQUENCE [LARGE SCALE GENOMIC DNA]</scope>
</reference>
<proteinExistence type="predicted"/>
<name>A0A2I0UAW4_LIMLA</name>
<keyword evidence="3" id="KW-1185">Reference proteome</keyword>
<dbReference type="AlphaFoldDB" id="A0A2I0UAW4"/>
<protein>
    <submittedName>
        <fullName evidence="2">Uncharacterized protein</fullName>
    </submittedName>
</protein>
<gene>
    <name evidence="2" type="ORF">llap_6485</name>
</gene>
<sequence length="184" mass="19450">MKGCSAAGGDAKSKRLGDMKGVEKLNLMVKIQDFFYDPVTIIINSSIFQEAKCKWQAGAKGRSLCASGGNHSKSFAADVAAERKLRQEQRRAVSASCWPWQRPPSFLATNISHASITSIISVSNTSNISSTSHIASTTIISNASIINTSNISNATNTSTPPVPPAPPVPPTPLAQEMAPTPVGR</sequence>
<accession>A0A2I0UAW4</accession>
<evidence type="ECO:0000313" key="2">
    <source>
        <dbReference type="EMBL" id="PKU43218.1"/>
    </source>
</evidence>
<dbReference type="EMBL" id="KZ505923">
    <property type="protein sequence ID" value="PKU43218.1"/>
    <property type="molecule type" value="Genomic_DNA"/>
</dbReference>
<feature type="region of interest" description="Disordered" evidence="1">
    <location>
        <begin position="151"/>
        <end position="184"/>
    </location>
</feature>
<feature type="compositionally biased region" description="Pro residues" evidence="1">
    <location>
        <begin position="160"/>
        <end position="172"/>
    </location>
</feature>
<organism evidence="2 3">
    <name type="scientific">Limosa lapponica baueri</name>
    <dbReference type="NCBI Taxonomy" id="1758121"/>
    <lineage>
        <taxon>Eukaryota</taxon>
        <taxon>Metazoa</taxon>
        <taxon>Chordata</taxon>
        <taxon>Craniata</taxon>
        <taxon>Vertebrata</taxon>
        <taxon>Euteleostomi</taxon>
        <taxon>Archelosauria</taxon>
        <taxon>Archosauria</taxon>
        <taxon>Dinosauria</taxon>
        <taxon>Saurischia</taxon>
        <taxon>Theropoda</taxon>
        <taxon>Coelurosauria</taxon>
        <taxon>Aves</taxon>
        <taxon>Neognathae</taxon>
        <taxon>Neoaves</taxon>
        <taxon>Charadriiformes</taxon>
        <taxon>Scolopacidae</taxon>
        <taxon>Limosa</taxon>
    </lineage>
</organism>
<evidence type="ECO:0000256" key="1">
    <source>
        <dbReference type="SAM" id="MobiDB-lite"/>
    </source>
</evidence>
<dbReference type="Proteomes" id="UP000233556">
    <property type="component" value="Unassembled WGS sequence"/>
</dbReference>
<evidence type="ECO:0000313" key="3">
    <source>
        <dbReference type="Proteomes" id="UP000233556"/>
    </source>
</evidence>
<reference evidence="3" key="2">
    <citation type="submission" date="2017-12" db="EMBL/GenBank/DDBJ databases">
        <title>Genome sequence of the Bar-tailed Godwit (Limosa lapponica baueri).</title>
        <authorList>
            <person name="Lima N.C.B."/>
            <person name="Parody-Merino A.M."/>
            <person name="Battley P.F."/>
            <person name="Fidler A.E."/>
            <person name="Prosdocimi F."/>
        </authorList>
    </citation>
    <scope>NUCLEOTIDE SEQUENCE [LARGE SCALE GENOMIC DNA]</scope>
</reference>